<dbReference type="SUPFAM" id="SSF51445">
    <property type="entry name" value="(Trans)glycosidases"/>
    <property type="match status" value="1"/>
</dbReference>
<feature type="signal peptide" evidence="6">
    <location>
        <begin position="1"/>
        <end position="23"/>
    </location>
</feature>
<feature type="domain" description="Alpha galactosidase C-terminal" evidence="7">
    <location>
        <begin position="331"/>
        <end position="406"/>
    </location>
</feature>
<evidence type="ECO:0000313" key="8">
    <source>
        <dbReference type="EMBL" id="TNJ46046.1"/>
    </source>
</evidence>
<evidence type="ECO:0000256" key="3">
    <source>
        <dbReference type="ARBA" id="ARBA00022801"/>
    </source>
</evidence>
<feature type="chain" id="PRO_5023006113" description="Alpha-galactosidase" evidence="6">
    <location>
        <begin position="24"/>
        <end position="409"/>
    </location>
</feature>
<evidence type="ECO:0000313" key="9">
    <source>
        <dbReference type="Proteomes" id="UP000308713"/>
    </source>
</evidence>
<dbReference type="InterPro" id="IPR002241">
    <property type="entry name" value="Glyco_hydro_27"/>
</dbReference>
<comment type="similarity">
    <text evidence="1 5">Belongs to the glycosyl hydrolase 27 family.</text>
</comment>
<dbReference type="EMBL" id="VDCS01000003">
    <property type="protein sequence ID" value="TNJ46046.1"/>
    <property type="molecule type" value="Genomic_DNA"/>
</dbReference>
<dbReference type="PANTHER" id="PTHR11452:SF75">
    <property type="entry name" value="ALPHA-GALACTOSIDASE MEL1"/>
    <property type="match status" value="1"/>
</dbReference>
<dbReference type="InterPro" id="IPR013780">
    <property type="entry name" value="Glyco_hydro_b"/>
</dbReference>
<accession>A0A5C4SQ41</accession>
<dbReference type="PANTHER" id="PTHR11452">
    <property type="entry name" value="ALPHA-GALACTOSIDASE/ALPHA-N-ACETYLGALACTOSAMINIDASE"/>
    <property type="match status" value="1"/>
</dbReference>
<dbReference type="GO" id="GO:0004557">
    <property type="term" value="F:alpha-galactosidase activity"/>
    <property type="evidence" value="ECO:0007669"/>
    <property type="project" value="UniProtKB-EC"/>
</dbReference>
<keyword evidence="4 5" id="KW-0326">Glycosidase</keyword>
<name>A0A5C4SQ41_9FLAO</name>
<keyword evidence="5" id="KW-1015">Disulfide bond</keyword>
<gene>
    <name evidence="8" type="ORF">FGF67_03355</name>
</gene>
<dbReference type="Gene3D" id="2.60.40.1180">
    <property type="entry name" value="Golgi alpha-mannosidase II"/>
    <property type="match status" value="1"/>
</dbReference>
<evidence type="ECO:0000259" key="7">
    <source>
        <dbReference type="Pfam" id="PF17801"/>
    </source>
</evidence>
<sequence>MKKKIRCSILIIVLCVVTLKSNGQVTPPMGWNSWNKFRFNVSENLIKETADAMKKQKLIDCGYRYIVIDDGWQSKSLGKDSLLLADEKKFPNGIESLVDYVNALGFELGIYSSPNKLTCGGYPGSLGLERIHAKQFSDWGVKFVKYDYCPARNKEKSNSGELILKRLKAMHNALSDIDSSIVYAICEKGWVSGQIPNARSYRKQIKITPQNRKELFHWAPELGTMWRTTNDINPTWGKIMQILDSQEGLATLSGPDSFNDPDMLEVGNGKLTLSENRSHFSLWCILTAPLMLGSDVRNIPDEILEIITNKELIDINQDKLCKQAEKIYDENGIEIFLKPLLNKEMAVCILNRADFAQDLMLKWEDLGVDEEEMILVRDLWLHKNIKKEGKYISTKIDAHDVMVLRISKN</sequence>
<dbReference type="RefSeq" id="WP_139695060.1">
    <property type="nucleotide sequence ID" value="NZ_CP074074.1"/>
</dbReference>
<evidence type="ECO:0000256" key="5">
    <source>
        <dbReference type="RuleBase" id="RU361168"/>
    </source>
</evidence>
<dbReference type="CDD" id="cd14792">
    <property type="entry name" value="GH27"/>
    <property type="match status" value="1"/>
</dbReference>
<reference evidence="8 9" key="1">
    <citation type="submission" date="2019-05" db="EMBL/GenBank/DDBJ databases">
        <title>Tamlana fucoidanivorans sp. nov., isolated from the surface of algae collected from Fujian province in China.</title>
        <authorList>
            <person name="Li J."/>
        </authorList>
    </citation>
    <scope>NUCLEOTIDE SEQUENCE [LARGE SCALE GENOMIC DNA]</scope>
    <source>
        <strain evidence="8 9">CW2-9</strain>
    </source>
</reference>
<keyword evidence="3 5" id="KW-0378">Hydrolase</keyword>
<dbReference type="InterPro" id="IPR017853">
    <property type="entry name" value="GH"/>
</dbReference>
<dbReference type="Pfam" id="PF17801">
    <property type="entry name" value="Melibiase_C"/>
    <property type="match status" value="1"/>
</dbReference>
<dbReference type="GO" id="GO:0005975">
    <property type="term" value="P:carbohydrate metabolic process"/>
    <property type="evidence" value="ECO:0007669"/>
    <property type="project" value="InterPro"/>
</dbReference>
<comment type="caution">
    <text evidence="8">The sequence shown here is derived from an EMBL/GenBank/DDBJ whole genome shotgun (WGS) entry which is preliminary data.</text>
</comment>
<dbReference type="Pfam" id="PF16499">
    <property type="entry name" value="Melibiase_2"/>
    <property type="match status" value="1"/>
</dbReference>
<dbReference type="Proteomes" id="UP000308713">
    <property type="component" value="Unassembled WGS sequence"/>
</dbReference>
<proteinExistence type="inferred from homology"/>
<evidence type="ECO:0000256" key="2">
    <source>
        <dbReference type="ARBA" id="ARBA00022729"/>
    </source>
</evidence>
<dbReference type="EC" id="3.2.1.22" evidence="5"/>
<evidence type="ECO:0000256" key="6">
    <source>
        <dbReference type="SAM" id="SignalP"/>
    </source>
</evidence>
<evidence type="ECO:0000256" key="4">
    <source>
        <dbReference type="ARBA" id="ARBA00023295"/>
    </source>
</evidence>
<dbReference type="Gene3D" id="3.20.20.70">
    <property type="entry name" value="Aldolase class I"/>
    <property type="match status" value="1"/>
</dbReference>
<comment type="catalytic activity">
    <reaction evidence="5">
        <text>Hydrolysis of terminal, non-reducing alpha-D-galactose residues in alpha-D-galactosides, including galactose oligosaccharides, galactomannans and galactolipids.</text>
        <dbReference type="EC" id="3.2.1.22"/>
    </reaction>
</comment>
<organism evidence="8 9">
    <name type="scientific">Allotamlana fucoidanivorans</name>
    <dbReference type="NCBI Taxonomy" id="2583814"/>
    <lineage>
        <taxon>Bacteria</taxon>
        <taxon>Pseudomonadati</taxon>
        <taxon>Bacteroidota</taxon>
        <taxon>Flavobacteriia</taxon>
        <taxon>Flavobacteriales</taxon>
        <taxon>Flavobacteriaceae</taxon>
        <taxon>Allotamlana</taxon>
    </lineage>
</organism>
<keyword evidence="2 6" id="KW-0732">Signal</keyword>
<dbReference type="AlphaFoldDB" id="A0A5C4SQ41"/>
<protein>
    <recommendedName>
        <fullName evidence="5">Alpha-galactosidase</fullName>
        <ecNumber evidence="5">3.2.1.22</ecNumber>
    </recommendedName>
    <alternativeName>
        <fullName evidence="5">Melibiase</fullName>
    </alternativeName>
</protein>
<dbReference type="SUPFAM" id="SSF51011">
    <property type="entry name" value="Glycosyl hydrolase domain"/>
    <property type="match status" value="1"/>
</dbReference>
<dbReference type="PRINTS" id="PR00740">
    <property type="entry name" value="GLHYDRLASE27"/>
</dbReference>
<dbReference type="OrthoDB" id="9807519at2"/>
<keyword evidence="9" id="KW-1185">Reference proteome</keyword>
<evidence type="ECO:0000256" key="1">
    <source>
        <dbReference type="ARBA" id="ARBA00009743"/>
    </source>
</evidence>
<dbReference type="InterPro" id="IPR013785">
    <property type="entry name" value="Aldolase_TIM"/>
</dbReference>
<dbReference type="InterPro" id="IPR041233">
    <property type="entry name" value="Melibiase_C"/>
</dbReference>